<dbReference type="InterPro" id="IPR001387">
    <property type="entry name" value="Cro/C1-type_HTH"/>
</dbReference>
<dbReference type="GO" id="GO:0003677">
    <property type="term" value="F:DNA binding"/>
    <property type="evidence" value="ECO:0007669"/>
    <property type="project" value="InterPro"/>
</dbReference>
<protein>
    <recommendedName>
        <fullName evidence="1">HTH cro/C1-type domain-containing protein</fullName>
    </recommendedName>
</protein>
<evidence type="ECO:0000313" key="2">
    <source>
        <dbReference type="EMBL" id="RML40201.1"/>
    </source>
</evidence>
<evidence type="ECO:0000259" key="1">
    <source>
        <dbReference type="PROSITE" id="PS50943"/>
    </source>
</evidence>
<dbReference type="Pfam" id="PF01381">
    <property type="entry name" value="HTH_3"/>
    <property type="match status" value="1"/>
</dbReference>
<organism evidence="2 3">
    <name type="scientific">Pseudomonas syringae pv. ribicola</name>
    <dbReference type="NCBI Taxonomy" id="55398"/>
    <lineage>
        <taxon>Bacteria</taxon>
        <taxon>Pseudomonadati</taxon>
        <taxon>Pseudomonadota</taxon>
        <taxon>Gammaproteobacteria</taxon>
        <taxon>Pseudomonadales</taxon>
        <taxon>Pseudomonadaceae</taxon>
        <taxon>Pseudomonas</taxon>
    </lineage>
</organism>
<reference evidence="2 3" key="1">
    <citation type="submission" date="2018-08" db="EMBL/GenBank/DDBJ databases">
        <title>Recombination of ecologically and evolutionarily significant loci maintains genetic cohesion in the Pseudomonas syringae species complex.</title>
        <authorList>
            <person name="Dillon M."/>
            <person name="Thakur S."/>
            <person name="Almeida R.N.D."/>
            <person name="Weir B.S."/>
            <person name="Guttman D.S."/>
        </authorList>
    </citation>
    <scope>NUCLEOTIDE SEQUENCE [LARGE SCALE GENOMIC DNA]</scope>
    <source>
        <strain evidence="2 3">ICMP 3883</strain>
    </source>
</reference>
<dbReference type="EMBL" id="RBNR01000299">
    <property type="protein sequence ID" value="RML40201.1"/>
    <property type="molecule type" value="Genomic_DNA"/>
</dbReference>
<accession>A0A3M2VLK4</accession>
<dbReference type="AlphaFoldDB" id="A0A3M2VLK4"/>
<proteinExistence type="predicted"/>
<feature type="domain" description="HTH cro/C1-type" evidence="1">
    <location>
        <begin position="26"/>
        <end position="79"/>
    </location>
</feature>
<dbReference type="CDD" id="cd00093">
    <property type="entry name" value="HTH_XRE"/>
    <property type="match status" value="1"/>
</dbReference>
<dbReference type="Gene3D" id="1.10.260.40">
    <property type="entry name" value="lambda repressor-like DNA-binding domains"/>
    <property type="match status" value="1"/>
</dbReference>
<dbReference type="SMART" id="SM00530">
    <property type="entry name" value="HTH_XRE"/>
    <property type="match status" value="1"/>
</dbReference>
<dbReference type="PROSITE" id="PS50943">
    <property type="entry name" value="HTH_CROC1"/>
    <property type="match status" value="1"/>
</dbReference>
<dbReference type="SUPFAM" id="SSF47413">
    <property type="entry name" value="lambda repressor-like DNA-binding domains"/>
    <property type="match status" value="1"/>
</dbReference>
<sequence>MNKPQPKKHLIPHEVVSRMVDGSSPIRAWREYPGLTQEEVAIRMGISQPAYAQQENVTKPRKATREKIATAFEIKADQLES</sequence>
<gene>
    <name evidence="2" type="ORF">ALQ95_02233</name>
</gene>
<evidence type="ECO:0000313" key="3">
    <source>
        <dbReference type="Proteomes" id="UP000280292"/>
    </source>
</evidence>
<name>A0A3M2VLK4_PSESI</name>
<dbReference type="InterPro" id="IPR010982">
    <property type="entry name" value="Lambda_DNA-bd_dom_sf"/>
</dbReference>
<dbReference type="Proteomes" id="UP000280292">
    <property type="component" value="Unassembled WGS sequence"/>
</dbReference>
<comment type="caution">
    <text evidence="2">The sequence shown here is derived from an EMBL/GenBank/DDBJ whole genome shotgun (WGS) entry which is preliminary data.</text>
</comment>